<accession>A0A1B1ANI6</accession>
<dbReference type="SMART" id="SM00563">
    <property type="entry name" value="PlsC"/>
    <property type="match status" value="1"/>
</dbReference>
<evidence type="ECO:0000256" key="1">
    <source>
        <dbReference type="ARBA" id="ARBA00005189"/>
    </source>
</evidence>
<proteinExistence type="predicted"/>
<evidence type="ECO:0000259" key="4">
    <source>
        <dbReference type="SMART" id="SM00563"/>
    </source>
</evidence>
<dbReference type="PANTHER" id="PTHR10434:SF11">
    <property type="entry name" value="1-ACYL-SN-GLYCEROL-3-PHOSPHATE ACYLTRANSFERASE"/>
    <property type="match status" value="1"/>
</dbReference>
<evidence type="ECO:0000313" key="5">
    <source>
        <dbReference type="EMBL" id="ANP48106.1"/>
    </source>
</evidence>
<name>A0A1B1ANI6_9PROT</name>
<keyword evidence="3" id="KW-0012">Acyltransferase</keyword>
<keyword evidence="2" id="KW-0808">Transferase</keyword>
<dbReference type="GO" id="GO:0006654">
    <property type="term" value="P:phosphatidic acid biosynthetic process"/>
    <property type="evidence" value="ECO:0007669"/>
    <property type="project" value="TreeGrafter"/>
</dbReference>
<dbReference type="InterPro" id="IPR002123">
    <property type="entry name" value="Plipid/glycerol_acylTrfase"/>
</dbReference>
<dbReference type="STRING" id="1759059.ATE48_15610"/>
<comment type="pathway">
    <text evidence="1">Lipid metabolism.</text>
</comment>
<dbReference type="Pfam" id="PF01553">
    <property type="entry name" value="Acyltransferase"/>
    <property type="match status" value="1"/>
</dbReference>
<reference evidence="5 6" key="1">
    <citation type="submission" date="2015-11" db="EMBL/GenBank/DDBJ databases">
        <title>Whole-Genome Sequence of Candidatus Oderbacter manganicum from the National Park Lower Oder Valley, Germany.</title>
        <authorList>
            <person name="Braun B."/>
            <person name="Liere K."/>
            <person name="Szewzyk U."/>
        </authorList>
    </citation>
    <scope>NUCLEOTIDE SEQUENCE [LARGE SCALE GENOMIC DNA]</scope>
    <source>
        <strain evidence="5 6">OTSz_A_272</strain>
    </source>
</reference>
<dbReference type="SUPFAM" id="SSF69593">
    <property type="entry name" value="Glycerol-3-phosphate (1)-acyltransferase"/>
    <property type="match status" value="1"/>
</dbReference>
<evidence type="ECO:0000313" key="6">
    <source>
        <dbReference type="Proteomes" id="UP000092498"/>
    </source>
</evidence>
<organism evidence="5 6">
    <name type="scientific">Candidatus Viadribacter manganicus</name>
    <dbReference type="NCBI Taxonomy" id="1759059"/>
    <lineage>
        <taxon>Bacteria</taxon>
        <taxon>Pseudomonadati</taxon>
        <taxon>Pseudomonadota</taxon>
        <taxon>Alphaproteobacteria</taxon>
        <taxon>Hyphomonadales</taxon>
        <taxon>Hyphomonadaceae</taxon>
        <taxon>Candidatus Viadribacter</taxon>
    </lineage>
</organism>
<dbReference type="AlphaFoldDB" id="A0A1B1ANI6"/>
<evidence type="ECO:0000256" key="2">
    <source>
        <dbReference type="ARBA" id="ARBA00022679"/>
    </source>
</evidence>
<dbReference type="KEGG" id="cbot:ATE48_15610"/>
<gene>
    <name evidence="5" type="ORF">ATE48_15610</name>
</gene>
<evidence type="ECO:0000256" key="3">
    <source>
        <dbReference type="ARBA" id="ARBA00023315"/>
    </source>
</evidence>
<dbReference type="PANTHER" id="PTHR10434">
    <property type="entry name" value="1-ACYL-SN-GLYCEROL-3-PHOSPHATE ACYLTRANSFERASE"/>
    <property type="match status" value="1"/>
</dbReference>
<sequence length="214" mass="23231">MMLQTLRRYGLMLVVRPVARLLFGLDVIGKEKLPTQGPAIIAANHNSHVDTIVMLCLFPSKLLAKVRPVAAADHFDKGGFGSWFSRNIVGIIPIKRGAASRTEDVLAGAKQALTRGEILVVFPEGSRGEPEEMTRFKTGVARLVEFCPTATVTPVYLQGAGRSLPKNAKLLVPFNTTAVVGDPLTWTGSHHGFIDELRAKIEALKAQAPPLKWS</sequence>
<dbReference type="GO" id="GO:0003841">
    <property type="term" value="F:1-acylglycerol-3-phosphate O-acyltransferase activity"/>
    <property type="evidence" value="ECO:0007669"/>
    <property type="project" value="TreeGrafter"/>
</dbReference>
<dbReference type="InParanoid" id="A0A1B1ANI6"/>
<dbReference type="Proteomes" id="UP000092498">
    <property type="component" value="Chromosome"/>
</dbReference>
<protein>
    <recommendedName>
        <fullName evidence="4">Phospholipid/glycerol acyltransferase domain-containing protein</fullName>
    </recommendedName>
</protein>
<feature type="domain" description="Phospholipid/glycerol acyltransferase" evidence="4">
    <location>
        <begin position="39"/>
        <end position="160"/>
    </location>
</feature>
<keyword evidence="6" id="KW-1185">Reference proteome</keyword>
<dbReference type="EMBL" id="CP013244">
    <property type="protein sequence ID" value="ANP48106.1"/>
    <property type="molecule type" value="Genomic_DNA"/>
</dbReference>
<dbReference type="CDD" id="cd07989">
    <property type="entry name" value="LPLAT_AGPAT-like"/>
    <property type="match status" value="1"/>
</dbReference>